<feature type="domain" description="ABC transmembrane type-1" evidence="17">
    <location>
        <begin position="736"/>
        <end position="1026"/>
    </location>
</feature>
<organism evidence="18 19">
    <name type="scientific">Gryllus longicercus</name>
    <dbReference type="NCBI Taxonomy" id="2509291"/>
    <lineage>
        <taxon>Eukaryota</taxon>
        <taxon>Metazoa</taxon>
        <taxon>Ecdysozoa</taxon>
        <taxon>Arthropoda</taxon>
        <taxon>Hexapoda</taxon>
        <taxon>Insecta</taxon>
        <taxon>Pterygota</taxon>
        <taxon>Neoptera</taxon>
        <taxon>Polyneoptera</taxon>
        <taxon>Orthoptera</taxon>
        <taxon>Ensifera</taxon>
        <taxon>Gryllidea</taxon>
        <taxon>Grylloidea</taxon>
        <taxon>Gryllidae</taxon>
        <taxon>Gryllinae</taxon>
        <taxon>Gryllus</taxon>
    </lineage>
</organism>
<evidence type="ECO:0000256" key="2">
    <source>
        <dbReference type="ARBA" id="ARBA00007577"/>
    </source>
</evidence>
<dbReference type="CDD" id="cd03249">
    <property type="entry name" value="ABC_MTABC3_MDL1_MDL2"/>
    <property type="match status" value="2"/>
</dbReference>
<feature type="transmembrane region" description="Helical" evidence="15">
    <location>
        <begin position="323"/>
        <end position="346"/>
    </location>
</feature>
<evidence type="ECO:0000256" key="13">
    <source>
        <dbReference type="ARBA" id="ARBA00034018"/>
    </source>
</evidence>
<comment type="catalytic activity">
    <reaction evidence="13">
        <text>ATP + H2O + xenobioticSide 1 = ADP + phosphate + xenobioticSide 2.</text>
        <dbReference type="EC" id="7.6.2.2"/>
    </reaction>
</comment>
<protein>
    <recommendedName>
        <fullName evidence="3">ABC-type xenobiotic transporter</fullName>
        <ecNumber evidence="3">7.6.2.2</ecNumber>
    </recommendedName>
</protein>
<evidence type="ECO:0000313" key="18">
    <source>
        <dbReference type="EMBL" id="KAK7863883.1"/>
    </source>
</evidence>
<feature type="transmembrane region" description="Helical" evidence="15">
    <location>
        <begin position="358"/>
        <end position="377"/>
    </location>
</feature>
<evidence type="ECO:0000256" key="1">
    <source>
        <dbReference type="ARBA" id="ARBA00004141"/>
    </source>
</evidence>
<sequence length="1304" mass="143400">MKDKKDSGGEITVNKVKSLDEDGGKRNPLDAEFTKEEENATEEEIKEEIPPVSFFSLFRYATSGETCAILLGVLGAITTGCCQPVNLLLFGSLSETLISYPTTAKDYDLGDLLMDKMVDIIRSLREPRDDMIDNDEFMDRITAFAVNNSIVGVVMLVATYVSLVLLNYTAQKQIFRIRSKYLKSALQQDIGWYDLQQTGDFASRMSEDLIKLEEGLGEKVAMFIHFQISFVACLIVAFVKGWELALVCLVSFPVTMISMAIVGVISSRLAKQELEAYGKAGTIAEEVLSSMRTVIAFGGQKKESERYYANLVFAKNINVKRGFYNGLGFGLLWFFIYASYALAFWYGVGLIIKDSYSASTMITVFFGVMMGSMNFGMSSPLIEAFGIAKGAGAKIYSVIERKSPIDSWSEDGLRPSKITGTLEFEDIHFEYPSRKNVKILQGLNLTIQNGQTVALVGSSGCGKSTCIQLIQRFYDPRKGTVKLDGCDIKELNVAWLRSHIGVVGQEPVLFQTTIAENIRYGHETATMDEIIAAAKKSNAHDFISKLPQGYDTLVGERGAQISGGQKQRIAIARALVRNPTILLLDEATSALDTNSEAKVQAALDKASQGRTTIIVAHRLSTIRNADKIVVLSGGIVVEEGTHNELMSQKGHYHGLVTAQVSPAEDEAEESQNTADEEKRHPLSRMVSVRSENSSIMEDPDTILPNIESDYDKEKPPPVKMLDVLKMNSPEWIFITIGTLSSIIMGCAMPVFAILFGDIMQVLAQAKAGGDSDQVRKDSNVYCLYFVIAGIAVGISTFLQIYSYSIAGEKLTMRLRGLAFEAMIRQEIAWFDNKANSTGALCSRLSGEAAAVQGATGQRIGTVIQSIATILLGVSLSMYYKWNLGLVALAFTPIILLGNYFSRSVMTGEAFSNQDAMQNSTKLAVEAVGNIRTVVGLGRERQFHAQYLIELLPAHKLALRNTHLRGLVYGVARSIMFFAYATCMYYGGTLVKNEGMDIGIVFKVSQALIMGTVSIANALAFAPNFEKGMVAASKIFYLLARQPKVVDKPVYTDPDWEAQGNVQYSEIDFFYPTRPSIQVLSGLNLDILKGQTVALVGQSGCGKSTLIQLLERFYDPTLGVVYLDDRDISTVYMSSLRKQLGIVSQEPVLFDRTIAENIAYGDNSREIPIQEIMEAARKANIHNFITSLPMGYETRMGEKGTQLSGGQKQRVAIARALVRNPRVLLLDEATSALDTESEKVVQEALDKAKEGRTCITIAHRLSTIQDADLICVVNNGVIAEQGKHKELLAQQGLYYKLHALQSGKR</sequence>
<feature type="transmembrane region" description="Helical" evidence="15">
    <location>
        <begin position="731"/>
        <end position="755"/>
    </location>
</feature>
<dbReference type="InterPro" id="IPR039421">
    <property type="entry name" value="Type_1_exporter"/>
</dbReference>
<feature type="transmembrane region" description="Helical" evidence="15">
    <location>
        <begin position="220"/>
        <end position="238"/>
    </location>
</feature>
<evidence type="ECO:0000256" key="14">
    <source>
        <dbReference type="SAM" id="MobiDB-lite"/>
    </source>
</evidence>
<dbReference type="FunFam" id="3.40.50.300:FF:000205">
    <property type="entry name" value="ABC transporter B family member 4"/>
    <property type="match status" value="1"/>
</dbReference>
<evidence type="ECO:0000256" key="8">
    <source>
        <dbReference type="ARBA" id="ARBA00022840"/>
    </source>
</evidence>
<dbReference type="PROSITE" id="PS00211">
    <property type="entry name" value="ABC_TRANSPORTER_1"/>
    <property type="match status" value="2"/>
</dbReference>
<feature type="transmembrane region" description="Helical" evidence="15">
    <location>
        <begin position="965"/>
        <end position="986"/>
    </location>
</feature>
<evidence type="ECO:0000256" key="5">
    <source>
        <dbReference type="ARBA" id="ARBA00022692"/>
    </source>
</evidence>
<dbReference type="InterPro" id="IPR027417">
    <property type="entry name" value="P-loop_NTPase"/>
</dbReference>
<dbReference type="SUPFAM" id="SSF90123">
    <property type="entry name" value="ABC transporter transmembrane region"/>
    <property type="match status" value="2"/>
</dbReference>
<evidence type="ECO:0000256" key="7">
    <source>
        <dbReference type="ARBA" id="ARBA00022741"/>
    </source>
</evidence>
<keyword evidence="10 15" id="KW-1133">Transmembrane helix</keyword>
<dbReference type="InterPro" id="IPR036640">
    <property type="entry name" value="ABC1_TM_sf"/>
</dbReference>
<feature type="compositionally biased region" description="Basic and acidic residues" evidence="14">
    <location>
        <begin position="17"/>
        <end position="38"/>
    </location>
</feature>
<feature type="region of interest" description="Disordered" evidence="14">
    <location>
        <begin position="661"/>
        <end position="683"/>
    </location>
</feature>
<dbReference type="EMBL" id="JAZDUA010000217">
    <property type="protein sequence ID" value="KAK7863883.1"/>
    <property type="molecule type" value="Genomic_DNA"/>
</dbReference>
<feature type="transmembrane region" description="Helical" evidence="15">
    <location>
        <begin position="150"/>
        <end position="170"/>
    </location>
</feature>
<evidence type="ECO:0000256" key="10">
    <source>
        <dbReference type="ARBA" id="ARBA00022989"/>
    </source>
</evidence>
<dbReference type="GO" id="GO:0017085">
    <property type="term" value="P:response to insecticide"/>
    <property type="evidence" value="ECO:0007669"/>
    <property type="project" value="UniProtKB-ARBA"/>
</dbReference>
<dbReference type="CDD" id="cd18577">
    <property type="entry name" value="ABC_6TM_Pgp_ABCB1_D1_like"/>
    <property type="match status" value="1"/>
</dbReference>
<comment type="caution">
    <text evidence="18">The sequence shown here is derived from an EMBL/GenBank/DDBJ whole genome shotgun (WGS) entry which is preliminary data.</text>
</comment>
<feature type="region of interest" description="Disordered" evidence="14">
    <location>
        <begin position="1"/>
        <end position="45"/>
    </location>
</feature>
<dbReference type="PROSITE" id="PS50929">
    <property type="entry name" value="ABC_TM1F"/>
    <property type="match status" value="2"/>
</dbReference>
<dbReference type="Gene3D" id="3.40.50.300">
    <property type="entry name" value="P-loop containing nucleotide triphosphate hydrolases"/>
    <property type="match status" value="2"/>
</dbReference>
<dbReference type="SUPFAM" id="SSF52540">
    <property type="entry name" value="P-loop containing nucleoside triphosphate hydrolases"/>
    <property type="match status" value="2"/>
</dbReference>
<keyword evidence="8" id="KW-0067">ATP-binding</keyword>
<evidence type="ECO:0000256" key="15">
    <source>
        <dbReference type="SAM" id="Phobius"/>
    </source>
</evidence>
<dbReference type="GO" id="GO:0005524">
    <property type="term" value="F:ATP binding"/>
    <property type="evidence" value="ECO:0007669"/>
    <property type="project" value="UniProtKB-KW"/>
</dbReference>
<dbReference type="PANTHER" id="PTHR43394:SF27">
    <property type="entry name" value="ATP-DEPENDENT TRANSLOCASE ABCB1-LIKE"/>
    <property type="match status" value="1"/>
</dbReference>
<feature type="transmembrane region" description="Helical" evidence="15">
    <location>
        <begin position="859"/>
        <end position="879"/>
    </location>
</feature>
<accession>A0AAN9VV35</accession>
<dbReference type="PROSITE" id="PS50893">
    <property type="entry name" value="ABC_TRANSPORTER_2"/>
    <property type="match status" value="2"/>
</dbReference>
<dbReference type="GO" id="GO:0005743">
    <property type="term" value="C:mitochondrial inner membrane"/>
    <property type="evidence" value="ECO:0007669"/>
    <property type="project" value="TreeGrafter"/>
</dbReference>
<dbReference type="EC" id="7.6.2.2" evidence="3"/>
<dbReference type="GO" id="GO:0090374">
    <property type="term" value="P:oligopeptide export from mitochondrion"/>
    <property type="evidence" value="ECO:0007669"/>
    <property type="project" value="TreeGrafter"/>
</dbReference>
<keyword evidence="5 15" id="KW-0812">Transmembrane</keyword>
<dbReference type="Pfam" id="PF00005">
    <property type="entry name" value="ABC_tran"/>
    <property type="match status" value="2"/>
</dbReference>
<dbReference type="GO" id="GO:0015421">
    <property type="term" value="F:ABC-type oligopeptide transporter activity"/>
    <property type="evidence" value="ECO:0007669"/>
    <property type="project" value="TreeGrafter"/>
</dbReference>
<evidence type="ECO:0000313" key="19">
    <source>
        <dbReference type="Proteomes" id="UP001378592"/>
    </source>
</evidence>
<feature type="domain" description="ABC transmembrane type-1" evidence="17">
    <location>
        <begin position="70"/>
        <end position="385"/>
    </location>
</feature>
<dbReference type="GO" id="GO:0008559">
    <property type="term" value="F:ABC-type xenobiotic transporter activity"/>
    <property type="evidence" value="ECO:0007669"/>
    <property type="project" value="UniProtKB-EC"/>
</dbReference>
<dbReference type="CDD" id="cd18578">
    <property type="entry name" value="ABC_6TM_Pgp_ABCB1_D2_like"/>
    <property type="match status" value="1"/>
</dbReference>
<dbReference type="SMART" id="SM00382">
    <property type="entry name" value="AAA"/>
    <property type="match status" value="2"/>
</dbReference>
<evidence type="ECO:0000256" key="3">
    <source>
        <dbReference type="ARBA" id="ARBA00012191"/>
    </source>
</evidence>
<feature type="domain" description="ABC transporter" evidence="16">
    <location>
        <begin position="422"/>
        <end position="658"/>
    </location>
</feature>
<keyword evidence="9" id="KW-1278">Translocase</keyword>
<keyword evidence="19" id="KW-1185">Reference proteome</keyword>
<dbReference type="GO" id="GO:0097254">
    <property type="term" value="P:renal tubular secretion"/>
    <property type="evidence" value="ECO:0007669"/>
    <property type="project" value="UniProtKB-ARBA"/>
</dbReference>
<feature type="domain" description="ABC transporter" evidence="16">
    <location>
        <begin position="1061"/>
        <end position="1299"/>
    </location>
</feature>
<comment type="subcellular location">
    <subcellularLocation>
        <location evidence="1">Membrane</location>
        <topology evidence="1">Multi-pass membrane protein</topology>
    </subcellularLocation>
</comment>
<dbReference type="PANTHER" id="PTHR43394">
    <property type="entry name" value="ATP-DEPENDENT PERMEASE MDL1, MITOCHONDRIAL"/>
    <property type="match status" value="1"/>
</dbReference>
<proteinExistence type="inferred from homology"/>
<gene>
    <name evidence="18" type="ORF">R5R35_007216</name>
</gene>
<dbReference type="Proteomes" id="UP001378592">
    <property type="component" value="Unassembled WGS sequence"/>
</dbReference>
<dbReference type="InterPro" id="IPR017871">
    <property type="entry name" value="ABC_transporter-like_CS"/>
</dbReference>
<evidence type="ECO:0000256" key="11">
    <source>
        <dbReference type="ARBA" id="ARBA00023136"/>
    </source>
</evidence>
<reference evidence="18 19" key="1">
    <citation type="submission" date="2024-03" db="EMBL/GenBank/DDBJ databases">
        <title>The genome assembly and annotation of the cricket Gryllus longicercus Weissman &amp; Gray.</title>
        <authorList>
            <person name="Szrajer S."/>
            <person name="Gray D."/>
            <person name="Ylla G."/>
        </authorList>
    </citation>
    <scope>NUCLEOTIDE SEQUENCE [LARGE SCALE GENOMIC DNA]</scope>
    <source>
        <strain evidence="18">DAG 2021-001</strain>
        <tissue evidence="18">Whole body minus gut</tissue>
    </source>
</reference>
<dbReference type="FunFam" id="3.40.50.300:FF:000479">
    <property type="entry name" value="Multidrug resistance protein 1A"/>
    <property type="match status" value="1"/>
</dbReference>
<dbReference type="InterPro" id="IPR003439">
    <property type="entry name" value="ABC_transporter-like_ATP-bd"/>
</dbReference>
<evidence type="ECO:0000256" key="9">
    <source>
        <dbReference type="ARBA" id="ARBA00022967"/>
    </source>
</evidence>
<dbReference type="FunFam" id="1.20.1560.10:FF:000009">
    <property type="entry name" value="ABC transporter B family member 1"/>
    <property type="match status" value="1"/>
</dbReference>
<keyword evidence="7" id="KW-0547">Nucleotide-binding</keyword>
<evidence type="ECO:0000259" key="17">
    <source>
        <dbReference type="PROSITE" id="PS50929"/>
    </source>
</evidence>
<dbReference type="GO" id="GO:0016887">
    <property type="term" value="F:ATP hydrolysis activity"/>
    <property type="evidence" value="ECO:0007669"/>
    <property type="project" value="InterPro"/>
</dbReference>
<evidence type="ECO:0000259" key="16">
    <source>
        <dbReference type="PROSITE" id="PS50893"/>
    </source>
</evidence>
<name>A0AAN9VV35_9ORTH</name>
<keyword evidence="4" id="KW-0813">Transport</keyword>
<feature type="transmembrane region" description="Helical" evidence="15">
    <location>
        <begin position="244"/>
        <end position="265"/>
    </location>
</feature>
<comment type="similarity">
    <text evidence="2">Belongs to the ABC transporter superfamily. ABCB family. Multidrug resistance exporter (TC 3.A.1.201) subfamily.</text>
</comment>
<keyword evidence="12" id="KW-0325">Glycoprotein</keyword>
<dbReference type="InterPro" id="IPR011527">
    <property type="entry name" value="ABC1_TM_dom"/>
</dbReference>
<feature type="transmembrane region" description="Helical" evidence="15">
    <location>
        <begin position="783"/>
        <end position="806"/>
    </location>
</feature>
<dbReference type="Gene3D" id="1.20.1560.10">
    <property type="entry name" value="ABC transporter type 1, transmembrane domain"/>
    <property type="match status" value="1"/>
</dbReference>
<evidence type="ECO:0000256" key="12">
    <source>
        <dbReference type="ARBA" id="ARBA00023180"/>
    </source>
</evidence>
<evidence type="ECO:0000256" key="6">
    <source>
        <dbReference type="ARBA" id="ARBA00022737"/>
    </source>
</evidence>
<dbReference type="FunFam" id="1.20.1560.10:FF:000018">
    <property type="entry name" value="ATP-binding cassette subfamily B member 11"/>
    <property type="match status" value="1"/>
</dbReference>
<feature type="transmembrane region" description="Helical" evidence="15">
    <location>
        <begin position="1006"/>
        <end position="1024"/>
    </location>
</feature>
<keyword evidence="6" id="KW-0677">Repeat</keyword>
<evidence type="ECO:0000256" key="4">
    <source>
        <dbReference type="ARBA" id="ARBA00022448"/>
    </source>
</evidence>
<keyword evidence="11 15" id="KW-0472">Membrane</keyword>
<feature type="transmembrane region" description="Helical" evidence="15">
    <location>
        <begin position="885"/>
        <end position="901"/>
    </location>
</feature>
<dbReference type="Pfam" id="PF00664">
    <property type="entry name" value="ABC_membrane"/>
    <property type="match status" value="2"/>
</dbReference>
<dbReference type="InterPro" id="IPR003593">
    <property type="entry name" value="AAA+_ATPase"/>
</dbReference>